<dbReference type="Proteomes" id="UP001255246">
    <property type="component" value="Unassembled WGS sequence"/>
</dbReference>
<name>A0ABU3A8L8_9FLAO</name>
<evidence type="ECO:0008006" key="3">
    <source>
        <dbReference type="Google" id="ProtNLM"/>
    </source>
</evidence>
<dbReference type="RefSeq" id="WP_311350066.1">
    <property type="nucleotide sequence ID" value="NZ_JAVRHR010000001.1"/>
</dbReference>
<proteinExistence type="predicted"/>
<sequence length="186" mass="20409">MVKKVIANPDNQYIFIDTKNCYQVNLKTIASKELVVKASIEGEYLRDLVVKVEDNGKDVFVSAGFLPNFIAPNDKLSAHKVISISLDINIPQNSNVQLFGTNSILYAEGNYKLLQVSLADGDCTLNNIIEKAEVKTQKGNIVVIAKNGTIEATSTYGEVSEHNIPKGFASYILKSVEGDIQINKTE</sequence>
<evidence type="ECO:0000313" key="2">
    <source>
        <dbReference type="Proteomes" id="UP001255246"/>
    </source>
</evidence>
<keyword evidence="2" id="KW-1185">Reference proteome</keyword>
<organism evidence="1 2">
    <name type="scientific">Croceitalea rosinachiae</name>
    <dbReference type="NCBI Taxonomy" id="3075596"/>
    <lineage>
        <taxon>Bacteria</taxon>
        <taxon>Pseudomonadati</taxon>
        <taxon>Bacteroidota</taxon>
        <taxon>Flavobacteriia</taxon>
        <taxon>Flavobacteriales</taxon>
        <taxon>Flavobacteriaceae</taxon>
        <taxon>Croceitalea</taxon>
    </lineage>
</organism>
<protein>
    <recommendedName>
        <fullName evidence="3">Adhesin domain-containing protein</fullName>
    </recommendedName>
</protein>
<gene>
    <name evidence="1" type="ORF">RM706_05715</name>
</gene>
<dbReference type="EMBL" id="JAVRHR010000001">
    <property type="protein sequence ID" value="MDT0606514.1"/>
    <property type="molecule type" value="Genomic_DNA"/>
</dbReference>
<evidence type="ECO:0000313" key="1">
    <source>
        <dbReference type="EMBL" id="MDT0606514.1"/>
    </source>
</evidence>
<accession>A0ABU3A8L8</accession>
<reference evidence="1 2" key="1">
    <citation type="submission" date="2023-09" db="EMBL/GenBank/DDBJ databases">
        <authorList>
            <person name="Rey-Velasco X."/>
        </authorList>
    </citation>
    <scope>NUCLEOTIDE SEQUENCE [LARGE SCALE GENOMIC DNA]</scope>
    <source>
        <strain evidence="1 2">F388</strain>
    </source>
</reference>
<comment type="caution">
    <text evidence="1">The sequence shown here is derived from an EMBL/GenBank/DDBJ whole genome shotgun (WGS) entry which is preliminary data.</text>
</comment>